<protein>
    <recommendedName>
        <fullName evidence="2">YhfM-like domain-containing protein</fullName>
    </recommendedName>
</protein>
<organism evidence="3 4">
    <name type="scientific">Clostridium tagluense</name>
    <dbReference type="NCBI Taxonomy" id="360422"/>
    <lineage>
        <taxon>Bacteria</taxon>
        <taxon>Bacillati</taxon>
        <taxon>Bacillota</taxon>
        <taxon>Clostridia</taxon>
        <taxon>Eubacteriales</taxon>
        <taxon>Clostridiaceae</taxon>
        <taxon>Clostridium</taxon>
    </lineage>
</organism>
<evidence type="ECO:0000256" key="1">
    <source>
        <dbReference type="SAM" id="Phobius"/>
    </source>
</evidence>
<keyword evidence="1" id="KW-0472">Membrane</keyword>
<evidence type="ECO:0000259" key="2">
    <source>
        <dbReference type="Pfam" id="PF26353"/>
    </source>
</evidence>
<sequence length="141" mass="16405">MKRKSALIVTFIIITFSFSAYFYLSNSYKKIDIFTAKAFNKETNTPIISITDKWALIEISTIFKTSFKLSGNLNVVEPKYVLELNKLNNHTEIMYLWIDKSLTEGMYMYKSKTETGYSISEKNTLKLKKLLAKEQNNITEK</sequence>
<dbReference type="InterPro" id="IPR058780">
    <property type="entry name" value="YhfM-like_dom"/>
</dbReference>
<accession>A0A401UIJ9</accession>
<evidence type="ECO:0000313" key="4">
    <source>
        <dbReference type="Proteomes" id="UP000287872"/>
    </source>
</evidence>
<keyword evidence="4" id="KW-1185">Reference proteome</keyword>
<evidence type="ECO:0000313" key="3">
    <source>
        <dbReference type="EMBL" id="GCD09370.1"/>
    </source>
</evidence>
<keyword evidence="1" id="KW-1133">Transmembrane helix</keyword>
<dbReference type="OrthoDB" id="1912370at2"/>
<proteinExistence type="predicted"/>
<dbReference type="Pfam" id="PF26353">
    <property type="entry name" value="YhfM"/>
    <property type="match status" value="1"/>
</dbReference>
<feature type="domain" description="YhfM-like" evidence="2">
    <location>
        <begin position="44"/>
        <end position="135"/>
    </location>
</feature>
<dbReference type="RefSeq" id="WP_124998709.1">
    <property type="nucleotide sequence ID" value="NZ_BHYK01000004.1"/>
</dbReference>
<keyword evidence="1" id="KW-0812">Transmembrane</keyword>
<dbReference type="AlphaFoldDB" id="A0A401UIJ9"/>
<reference evidence="3 4" key="1">
    <citation type="submission" date="2018-11" db="EMBL/GenBank/DDBJ databases">
        <title>Genome sequencing and assembly of Clostridium tagluense strain A121.</title>
        <authorList>
            <person name="Murakami T."/>
            <person name="Segawa T."/>
            <person name="Shcherbakova V.A."/>
            <person name="Mori H."/>
            <person name="Yoshimura Y."/>
        </authorList>
    </citation>
    <scope>NUCLEOTIDE SEQUENCE [LARGE SCALE GENOMIC DNA]</scope>
    <source>
        <strain evidence="3 4">A121</strain>
    </source>
</reference>
<dbReference type="Proteomes" id="UP000287872">
    <property type="component" value="Unassembled WGS sequence"/>
</dbReference>
<name>A0A401UIJ9_9CLOT</name>
<dbReference type="EMBL" id="BHYK01000004">
    <property type="protein sequence ID" value="GCD09370.1"/>
    <property type="molecule type" value="Genomic_DNA"/>
</dbReference>
<feature type="transmembrane region" description="Helical" evidence="1">
    <location>
        <begin position="6"/>
        <end position="24"/>
    </location>
</feature>
<gene>
    <name evidence="3" type="ORF">Ctaglu_09930</name>
</gene>
<comment type="caution">
    <text evidence="3">The sequence shown here is derived from an EMBL/GenBank/DDBJ whole genome shotgun (WGS) entry which is preliminary data.</text>
</comment>